<proteinExistence type="predicted"/>
<gene>
    <name evidence="1" type="ORF">V5799_032295</name>
</gene>
<dbReference type="EMBL" id="JARKHS020027726">
    <property type="protein sequence ID" value="KAK8765096.1"/>
    <property type="molecule type" value="Genomic_DNA"/>
</dbReference>
<dbReference type="AlphaFoldDB" id="A0AAQ4DRK6"/>
<protein>
    <submittedName>
        <fullName evidence="1">Uncharacterized protein</fullName>
    </submittedName>
</protein>
<evidence type="ECO:0000313" key="2">
    <source>
        <dbReference type="Proteomes" id="UP001321473"/>
    </source>
</evidence>
<organism evidence="1 2">
    <name type="scientific">Amblyomma americanum</name>
    <name type="common">Lone star tick</name>
    <dbReference type="NCBI Taxonomy" id="6943"/>
    <lineage>
        <taxon>Eukaryota</taxon>
        <taxon>Metazoa</taxon>
        <taxon>Ecdysozoa</taxon>
        <taxon>Arthropoda</taxon>
        <taxon>Chelicerata</taxon>
        <taxon>Arachnida</taxon>
        <taxon>Acari</taxon>
        <taxon>Parasitiformes</taxon>
        <taxon>Ixodida</taxon>
        <taxon>Ixodoidea</taxon>
        <taxon>Ixodidae</taxon>
        <taxon>Amblyomminae</taxon>
        <taxon>Amblyomma</taxon>
    </lineage>
</organism>
<accession>A0AAQ4DRK6</accession>
<sequence length="167" mass="17748">AQHPVLLKAVASYNRKLSYGVLSKPHAVCLPAKCLKATVPDILDIGKCLGNCLDLCNATVTNIIAVLVKLLQCLITALLKLNVDGAVAAFLEIIEIVLSVLGIDLTKIKGVVKPMCCVSNVSGCKKVITGSPVCKKPITVTLPKNLNLEKDELLAKLVKALAVRLQQ</sequence>
<dbReference type="Proteomes" id="UP001321473">
    <property type="component" value="Unassembled WGS sequence"/>
</dbReference>
<feature type="non-terminal residue" evidence="1">
    <location>
        <position position="1"/>
    </location>
</feature>
<evidence type="ECO:0000313" key="1">
    <source>
        <dbReference type="EMBL" id="KAK8765096.1"/>
    </source>
</evidence>
<name>A0AAQ4DRK6_AMBAM</name>
<keyword evidence="2" id="KW-1185">Reference proteome</keyword>
<comment type="caution">
    <text evidence="1">The sequence shown here is derived from an EMBL/GenBank/DDBJ whole genome shotgun (WGS) entry which is preliminary data.</text>
</comment>
<reference evidence="1 2" key="1">
    <citation type="journal article" date="2023" name="Arcadia Sci">
        <title>De novo assembly of a long-read Amblyomma americanum tick genome.</title>
        <authorList>
            <person name="Chou S."/>
            <person name="Poskanzer K.E."/>
            <person name="Rollins M."/>
            <person name="Thuy-Boun P.S."/>
        </authorList>
    </citation>
    <scope>NUCLEOTIDE SEQUENCE [LARGE SCALE GENOMIC DNA]</scope>
    <source>
        <strain evidence="1">F_SG_1</strain>
        <tissue evidence="1">Salivary glands</tissue>
    </source>
</reference>